<organism evidence="2 3">
    <name type="scientific">Lunasporangiospora selenospora</name>
    <dbReference type="NCBI Taxonomy" id="979761"/>
    <lineage>
        <taxon>Eukaryota</taxon>
        <taxon>Fungi</taxon>
        <taxon>Fungi incertae sedis</taxon>
        <taxon>Mucoromycota</taxon>
        <taxon>Mortierellomycotina</taxon>
        <taxon>Mortierellomycetes</taxon>
        <taxon>Mortierellales</taxon>
        <taxon>Mortierellaceae</taxon>
        <taxon>Lunasporangiospora</taxon>
    </lineage>
</organism>
<accession>A0A9P6FPG2</accession>
<feature type="region of interest" description="Disordered" evidence="1">
    <location>
        <begin position="163"/>
        <end position="187"/>
    </location>
</feature>
<dbReference type="OrthoDB" id="2555519at2759"/>
<reference evidence="2" key="1">
    <citation type="journal article" date="2020" name="Fungal Divers.">
        <title>Resolving the Mortierellaceae phylogeny through synthesis of multi-gene phylogenetics and phylogenomics.</title>
        <authorList>
            <person name="Vandepol N."/>
            <person name="Liber J."/>
            <person name="Desiro A."/>
            <person name="Na H."/>
            <person name="Kennedy M."/>
            <person name="Barry K."/>
            <person name="Grigoriev I.V."/>
            <person name="Miller A.N."/>
            <person name="O'Donnell K."/>
            <person name="Stajich J.E."/>
            <person name="Bonito G."/>
        </authorList>
    </citation>
    <scope>NUCLEOTIDE SEQUENCE</scope>
    <source>
        <strain evidence="2">KOD1015</strain>
    </source>
</reference>
<feature type="compositionally biased region" description="Polar residues" evidence="1">
    <location>
        <begin position="208"/>
        <end position="219"/>
    </location>
</feature>
<feature type="compositionally biased region" description="Low complexity" evidence="1">
    <location>
        <begin position="171"/>
        <end position="180"/>
    </location>
</feature>
<dbReference type="Proteomes" id="UP000780801">
    <property type="component" value="Unassembled WGS sequence"/>
</dbReference>
<dbReference type="EMBL" id="JAABOA010003155">
    <property type="protein sequence ID" value="KAF9578974.1"/>
    <property type="molecule type" value="Genomic_DNA"/>
</dbReference>
<feature type="compositionally biased region" description="Low complexity" evidence="1">
    <location>
        <begin position="226"/>
        <end position="237"/>
    </location>
</feature>
<feature type="region of interest" description="Disordered" evidence="1">
    <location>
        <begin position="203"/>
        <end position="252"/>
    </location>
</feature>
<evidence type="ECO:0000256" key="1">
    <source>
        <dbReference type="SAM" id="MobiDB-lite"/>
    </source>
</evidence>
<comment type="caution">
    <text evidence="2">The sequence shown here is derived from an EMBL/GenBank/DDBJ whole genome shotgun (WGS) entry which is preliminary data.</text>
</comment>
<gene>
    <name evidence="2" type="ORF">BGW38_004967</name>
</gene>
<sequence length="409" mass="42729">MNSSRPSSRNNLLNPAQQPVRRAKITVNAQMDISNVPPHAKPITIAPSATSNGTATVRGLSVANHLNTPPPRLTTRTRSSNSVLSNASYKSNSTQPGGGGYTNGTTGSGALTTGADSVVSDDSTMSEDSDRVLDDGSHSQFNGSTLGRASASVISAYRAATVPKTTGGTGRVRTTSSTVGLNNGAGGAAKSMRIAAGASIKVDPPTHQAASSGAGSTVGRSWDEGSTVSVNSSVSTSHNAQQQPIIRAGKANNATGTSIAAANKLAEENRRAEEAARTRRKIADLEISNNSLLSINSSLEATVRKQAAKMQELKLRMQSAHYGDLGISAADIALAQSVDAIELTEADQQDDMIFKRLCLSIDQMVSEAKRALDQATPKSGVKVLTSYELCKSRRRNHSSFSRLPLVQDI</sequence>
<keyword evidence="3" id="KW-1185">Reference proteome</keyword>
<feature type="compositionally biased region" description="Low complexity" evidence="1">
    <location>
        <begin position="103"/>
        <end position="114"/>
    </location>
</feature>
<evidence type="ECO:0000313" key="3">
    <source>
        <dbReference type="Proteomes" id="UP000780801"/>
    </source>
</evidence>
<evidence type="ECO:0000313" key="2">
    <source>
        <dbReference type="EMBL" id="KAF9578974.1"/>
    </source>
</evidence>
<protein>
    <submittedName>
        <fullName evidence="2">Uncharacterized protein</fullName>
    </submittedName>
</protein>
<name>A0A9P6FPG2_9FUNG</name>
<feature type="compositionally biased region" description="Basic and acidic residues" evidence="1">
    <location>
        <begin position="128"/>
        <end position="137"/>
    </location>
</feature>
<dbReference type="AlphaFoldDB" id="A0A9P6FPG2"/>
<feature type="region of interest" description="Disordered" evidence="1">
    <location>
        <begin position="63"/>
        <end position="144"/>
    </location>
</feature>
<proteinExistence type="predicted"/>
<feature type="compositionally biased region" description="Low complexity" evidence="1">
    <location>
        <begin position="73"/>
        <end position="86"/>
    </location>
</feature>